<comment type="caution">
    <text evidence="2">The sequence shown here is derived from an EMBL/GenBank/DDBJ whole genome shotgun (WGS) entry which is preliminary data.</text>
</comment>
<keyword evidence="3" id="KW-1185">Reference proteome</keyword>
<accession>A0A4C1TV28</accession>
<evidence type="ECO:0000256" key="1">
    <source>
        <dbReference type="SAM" id="MobiDB-lite"/>
    </source>
</evidence>
<proteinExistence type="predicted"/>
<name>A0A4C1TV28_EUMVA</name>
<gene>
    <name evidence="2" type="ORF">EVAR_7886_1</name>
</gene>
<dbReference type="Proteomes" id="UP000299102">
    <property type="component" value="Unassembled WGS sequence"/>
</dbReference>
<evidence type="ECO:0000313" key="3">
    <source>
        <dbReference type="Proteomes" id="UP000299102"/>
    </source>
</evidence>
<organism evidence="2 3">
    <name type="scientific">Eumeta variegata</name>
    <name type="common">Bagworm moth</name>
    <name type="synonym">Eumeta japonica</name>
    <dbReference type="NCBI Taxonomy" id="151549"/>
    <lineage>
        <taxon>Eukaryota</taxon>
        <taxon>Metazoa</taxon>
        <taxon>Ecdysozoa</taxon>
        <taxon>Arthropoda</taxon>
        <taxon>Hexapoda</taxon>
        <taxon>Insecta</taxon>
        <taxon>Pterygota</taxon>
        <taxon>Neoptera</taxon>
        <taxon>Endopterygota</taxon>
        <taxon>Lepidoptera</taxon>
        <taxon>Glossata</taxon>
        <taxon>Ditrysia</taxon>
        <taxon>Tineoidea</taxon>
        <taxon>Psychidae</taxon>
        <taxon>Oiketicinae</taxon>
        <taxon>Eumeta</taxon>
    </lineage>
</organism>
<evidence type="ECO:0000313" key="2">
    <source>
        <dbReference type="EMBL" id="GBP17893.1"/>
    </source>
</evidence>
<feature type="compositionally biased region" description="Low complexity" evidence="1">
    <location>
        <begin position="1"/>
        <end position="17"/>
    </location>
</feature>
<dbReference type="AlphaFoldDB" id="A0A4C1TV28"/>
<sequence length="177" mass="19326">MECGPCAAAAGRAAPRLIKPPPPLPVPTPSAPWNEPNLYHATASPLPTFGGGPPRERPRDAKKRAFACPARDEELSTTDDPLVLYRCRRLFHFDNDFFFFIVLITSPPLPNLPSGVFFVRHSTKPYQLLIDCAMIVLNCSLGRVVDDSPALGQGSVSWAAADEAPPVAHLNYGIYFK</sequence>
<dbReference type="EMBL" id="BGZK01000091">
    <property type="protein sequence ID" value="GBP17893.1"/>
    <property type="molecule type" value="Genomic_DNA"/>
</dbReference>
<reference evidence="2 3" key="1">
    <citation type="journal article" date="2019" name="Commun. Biol.">
        <title>The bagworm genome reveals a unique fibroin gene that provides high tensile strength.</title>
        <authorList>
            <person name="Kono N."/>
            <person name="Nakamura H."/>
            <person name="Ohtoshi R."/>
            <person name="Tomita M."/>
            <person name="Numata K."/>
            <person name="Arakawa K."/>
        </authorList>
    </citation>
    <scope>NUCLEOTIDE SEQUENCE [LARGE SCALE GENOMIC DNA]</scope>
</reference>
<feature type="region of interest" description="Disordered" evidence="1">
    <location>
        <begin position="1"/>
        <end position="63"/>
    </location>
</feature>
<feature type="compositionally biased region" description="Pro residues" evidence="1">
    <location>
        <begin position="18"/>
        <end position="30"/>
    </location>
</feature>
<protein>
    <submittedName>
        <fullName evidence="2">Uncharacterized protein</fullName>
    </submittedName>
</protein>